<organism evidence="12 13">
    <name type="scientific">Oncorhynchus tshawytscha</name>
    <name type="common">Chinook salmon</name>
    <name type="synonym">Salmo tshawytscha</name>
    <dbReference type="NCBI Taxonomy" id="74940"/>
    <lineage>
        <taxon>Eukaryota</taxon>
        <taxon>Metazoa</taxon>
        <taxon>Chordata</taxon>
        <taxon>Craniata</taxon>
        <taxon>Vertebrata</taxon>
        <taxon>Euteleostomi</taxon>
        <taxon>Actinopterygii</taxon>
        <taxon>Neopterygii</taxon>
        <taxon>Teleostei</taxon>
        <taxon>Protacanthopterygii</taxon>
        <taxon>Salmoniformes</taxon>
        <taxon>Salmonidae</taxon>
        <taxon>Salmoninae</taxon>
        <taxon>Oncorhynchus</taxon>
    </lineage>
</organism>
<dbReference type="PROSITE" id="PS00434">
    <property type="entry name" value="HSF_DOMAIN"/>
    <property type="match status" value="1"/>
</dbReference>
<dbReference type="InterPro" id="IPR010542">
    <property type="entry name" value="Vert_HSTF_C"/>
</dbReference>
<protein>
    <recommendedName>
        <fullName evidence="11">HSF-type DNA-binding domain-containing protein</fullName>
    </recommendedName>
</protein>
<feature type="domain" description="HSF-type DNA-binding" evidence="11">
    <location>
        <begin position="60"/>
        <end position="84"/>
    </location>
</feature>
<dbReference type="Gene3D" id="1.10.10.10">
    <property type="entry name" value="Winged helix-like DNA-binding domain superfamily/Winged helix DNA-binding domain"/>
    <property type="match status" value="1"/>
</dbReference>
<dbReference type="InterPro" id="IPR036388">
    <property type="entry name" value="WH-like_DNA-bd_sf"/>
</dbReference>
<dbReference type="SUPFAM" id="SSF46785">
    <property type="entry name" value="Winged helix' DNA-binding domain"/>
    <property type="match status" value="1"/>
</dbReference>
<dbReference type="PANTHER" id="PTHR10015:SF274">
    <property type="entry name" value="HEAT SHOCK FACTOR PROTEIN 1"/>
    <property type="match status" value="1"/>
</dbReference>
<sequence>MEFHGGGSGGVVVSGSNVPAFLTKLWTLIEDPDTDPLICWSPNGNSFHVFDQGQFSKDVLPKYFKHNNMTSFVRQLNMYGFRKVVHIEQGGLVKPEKDDMEFQHPYFIRGQEPLLENIKRKVTNVSNVKHEDLKMSSDDVSKILTNVQNIKGKQETIDSQIIAMKHENEALWREVASLRQKHVQQQKVVNKLIQFLVTLVQSNRVLGMKRKIPLMLNDSSSAHSMPKYSRQYSLEHLQASSSISPSGSPFTSTGLFTAESSLNNGPIISDVTDLAQASHVEVTNEWMEESMSPLVHIKEEPSSHMLEEVCPAEVVIGGAGIQVDTPLSPINFINSILQESNEPNAAPAPTTPTEQKCLSLACLDKSELSDHLDSIDNGLENLQTILNAQSINFESSPFFEFFSSSLPGSEFDLESLDSIQDLLSSDPPKGAERSDNYTAGKQLVQYTTQPMLLTDPLTNENGGADLPTLLEGDFYFSQDPEEEPTISLTSDIAAPDKPKLS</sequence>
<evidence type="ECO:0000256" key="1">
    <source>
        <dbReference type="ARBA" id="ARBA00004123"/>
    </source>
</evidence>
<evidence type="ECO:0000256" key="9">
    <source>
        <dbReference type="RuleBase" id="RU004020"/>
    </source>
</evidence>
<keyword evidence="5" id="KW-0238">DNA-binding</keyword>
<evidence type="ECO:0000256" key="4">
    <source>
        <dbReference type="ARBA" id="ARBA00023016"/>
    </source>
</evidence>
<evidence type="ECO:0000256" key="3">
    <source>
        <dbReference type="ARBA" id="ARBA00023015"/>
    </source>
</evidence>
<evidence type="ECO:0000256" key="7">
    <source>
        <dbReference type="ARBA" id="ARBA00023163"/>
    </source>
</evidence>
<keyword evidence="8" id="KW-0539">Nucleus</keyword>
<keyword evidence="4" id="KW-0346">Stress response</keyword>
<dbReference type="Proteomes" id="UP000694402">
    <property type="component" value="Unassembled WGS sequence"/>
</dbReference>
<reference evidence="12" key="2">
    <citation type="submission" date="2025-09" db="UniProtKB">
        <authorList>
            <consortium name="Ensembl"/>
        </authorList>
    </citation>
    <scope>IDENTIFICATION</scope>
</reference>
<evidence type="ECO:0000256" key="8">
    <source>
        <dbReference type="ARBA" id="ARBA00023242"/>
    </source>
</evidence>
<evidence type="ECO:0000313" key="12">
    <source>
        <dbReference type="Ensembl" id="ENSOTSP00005004865.1"/>
    </source>
</evidence>
<dbReference type="SMART" id="SM00415">
    <property type="entry name" value="HSF"/>
    <property type="match status" value="1"/>
</dbReference>
<name>A0A8C8EIH5_ONCTS</name>
<dbReference type="GeneTree" id="ENSGT00940000163549"/>
<feature type="region of interest" description="Disordered" evidence="10">
    <location>
        <begin position="477"/>
        <end position="501"/>
    </location>
</feature>
<dbReference type="Pfam" id="PF06546">
    <property type="entry name" value="Vert_HS_TF"/>
    <property type="match status" value="1"/>
</dbReference>
<comment type="subcellular location">
    <subcellularLocation>
        <location evidence="1">Nucleus</location>
    </subcellularLocation>
</comment>
<dbReference type="FunFam" id="1.10.10.10:FF:000027">
    <property type="entry name" value="Heat shock transcription factor 1"/>
    <property type="match status" value="1"/>
</dbReference>
<evidence type="ECO:0000313" key="13">
    <source>
        <dbReference type="Proteomes" id="UP000694402"/>
    </source>
</evidence>
<accession>A0A8C8EIH5</accession>
<proteinExistence type="inferred from homology"/>
<dbReference type="PRINTS" id="PR00056">
    <property type="entry name" value="HSFDOMAIN"/>
</dbReference>
<dbReference type="GO" id="GO:0043565">
    <property type="term" value="F:sequence-specific DNA binding"/>
    <property type="evidence" value="ECO:0007669"/>
    <property type="project" value="InterPro"/>
</dbReference>
<dbReference type="InterPro" id="IPR036390">
    <property type="entry name" value="WH_DNA-bd_sf"/>
</dbReference>
<comment type="similarity">
    <text evidence="2 9">Belongs to the HSF family.</text>
</comment>
<keyword evidence="6" id="KW-0010">Activator</keyword>
<dbReference type="GO" id="GO:0005634">
    <property type="term" value="C:nucleus"/>
    <property type="evidence" value="ECO:0007669"/>
    <property type="project" value="UniProtKB-SubCell"/>
</dbReference>
<dbReference type="GO" id="GO:0003700">
    <property type="term" value="F:DNA-binding transcription factor activity"/>
    <property type="evidence" value="ECO:0007669"/>
    <property type="project" value="InterPro"/>
</dbReference>
<keyword evidence="3" id="KW-0805">Transcription regulation</keyword>
<evidence type="ECO:0000259" key="11">
    <source>
        <dbReference type="PROSITE" id="PS00434"/>
    </source>
</evidence>
<reference evidence="12" key="1">
    <citation type="submission" date="2025-08" db="UniProtKB">
        <authorList>
            <consortium name="Ensembl"/>
        </authorList>
    </citation>
    <scope>IDENTIFICATION</scope>
</reference>
<keyword evidence="7" id="KW-0804">Transcription</keyword>
<evidence type="ECO:0000256" key="5">
    <source>
        <dbReference type="ARBA" id="ARBA00023125"/>
    </source>
</evidence>
<evidence type="ECO:0000256" key="10">
    <source>
        <dbReference type="SAM" id="MobiDB-lite"/>
    </source>
</evidence>
<dbReference type="Ensembl" id="ENSOTST00005005439.2">
    <property type="protein sequence ID" value="ENSOTSP00005004865.1"/>
    <property type="gene ID" value="ENSOTSG00005002796.2"/>
</dbReference>
<dbReference type="Pfam" id="PF00447">
    <property type="entry name" value="HSF_DNA-bind"/>
    <property type="match status" value="1"/>
</dbReference>
<gene>
    <name evidence="12" type="primary">HSF1</name>
</gene>
<keyword evidence="13" id="KW-1185">Reference proteome</keyword>
<evidence type="ECO:0000256" key="6">
    <source>
        <dbReference type="ARBA" id="ARBA00023159"/>
    </source>
</evidence>
<evidence type="ECO:0000256" key="2">
    <source>
        <dbReference type="ARBA" id="ARBA00006403"/>
    </source>
</evidence>
<dbReference type="InterPro" id="IPR000232">
    <property type="entry name" value="HSF_DNA-bd"/>
</dbReference>
<dbReference type="AlphaFoldDB" id="A0A8C8EIH5"/>
<dbReference type="PANTHER" id="PTHR10015">
    <property type="entry name" value="HEAT SHOCK TRANSCRIPTION FACTOR"/>
    <property type="match status" value="1"/>
</dbReference>